<dbReference type="SUPFAM" id="SSF51679">
    <property type="entry name" value="Bacterial luciferase-like"/>
    <property type="match status" value="1"/>
</dbReference>
<dbReference type="AlphaFoldDB" id="A0A1E7N1S6"/>
<evidence type="ECO:0000256" key="1">
    <source>
        <dbReference type="ARBA" id="ARBA00010426"/>
    </source>
</evidence>
<reference evidence="6 9" key="1">
    <citation type="journal article" date="2014" name="Int. J. Syst. Evol. Microbiol.">
        <title>Complete genome sequence of Corynebacterium casei LMG S-19264T (=DSM 44701T), isolated from a smear-ripened cheese.</title>
        <authorList>
            <consortium name="US DOE Joint Genome Institute (JGI-PGF)"/>
            <person name="Walter F."/>
            <person name="Albersmeier A."/>
            <person name="Kalinowski J."/>
            <person name="Ruckert C."/>
        </authorList>
    </citation>
    <scope>NUCLEOTIDE SEQUENCE [LARGE SCALE GENOMIC DNA]</scope>
    <source>
        <strain evidence="6 9">JCM 4434</strain>
    </source>
</reference>
<keyword evidence="2" id="KW-0285">Flavoprotein</keyword>
<evidence type="ECO:0000256" key="4">
    <source>
        <dbReference type="ARBA" id="ARBA00023033"/>
    </source>
</evidence>
<dbReference type="GO" id="GO:0005829">
    <property type="term" value="C:cytosol"/>
    <property type="evidence" value="ECO:0007669"/>
    <property type="project" value="TreeGrafter"/>
</dbReference>
<dbReference type="Proteomes" id="UP000610124">
    <property type="component" value="Unassembled WGS sequence"/>
</dbReference>
<reference evidence="7 8" key="2">
    <citation type="submission" date="2014-07" db="EMBL/GenBank/DDBJ databases">
        <authorList>
            <person name="Zhang J.E."/>
            <person name="Yang H."/>
            <person name="Guo J."/>
            <person name="Deng Z."/>
            <person name="Luo H."/>
            <person name="Luo M."/>
            <person name="Zhao B."/>
        </authorList>
    </citation>
    <scope>NUCLEOTIDE SEQUENCE [LARGE SCALE GENOMIC DNA]</scope>
    <source>
        <strain evidence="7">ATCC 10762</strain>
        <strain evidence="8">ATCC 10762 / DSM 40127 / CCM 3239 / JCM 4008 / LMG 5968 / NBRC 12843 / NCIMB 8234 / A-377</strain>
    </source>
</reference>
<dbReference type="Pfam" id="PF00296">
    <property type="entry name" value="Bac_luciferase"/>
    <property type="match status" value="1"/>
</dbReference>
<dbReference type="KEGG" id="kau:B6264_26725"/>
<protein>
    <submittedName>
        <fullName evidence="6">Alkane 1-monooxygenase</fullName>
    </submittedName>
    <submittedName>
        <fullName evidence="7">Methylene-tetrahydromethanopterin reductase</fullName>
    </submittedName>
</protein>
<proteinExistence type="inferred from homology"/>
<comment type="caution">
    <text evidence="7">The sequence shown here is derived from an EMBL/GenBank/DDBJ whole genome shotgun (WGS) entry which is preliminary data.</text>
</comment>
<dbReference type="EMBL" id="BMUB01000026">
    <property type="protein sequence ID" value="GGV01736.1"/>
    <property type="molecule type" value="Genomic_DNA"/>
</dbReference>
<reference evidence="6" key="5">
    <citation type="submission" date="2020-09" db="EMBL/GenBank/DDBJ databases">
        <authorList>
            <person name="Sun Q."/>
            <person name="Ohkuma M."/>
        </authorList>
    </citation>
    <scope>NUCLEOTIDE SEQUENCE</scope>
    <source>
        <strain evidence="6">JCM 4434</strain>
    </source>
</reference>
<dbReference type="Gene3D" id="3.20.20.30">
    <property type="entry name" value="Luciferase-like domain"/>
    <property type="match status" value="1"/>
</dbReference>
<dbReference type="GO" id="GO:0004497">
    <property type="term" value="F:monooxygenase activity"/>
    <property type="evidence" value="ECO:0007669"/>
    <property type="project" value="UniProtKB-KW"/>
</dbReference>
<dbReference type="PANTHER" id="PTHR30137">
    <property type="entry name" value="LUCIFERASE-LIKE MONOOXYGENASE"/>
    <property type="match status" value="1"/>
</dbReference>
<keyword evidence="3" id="KW-0560">Oxidoreductase</keyword>
<dbReference type="InterPro" id="IPR050766">
    <property type="entry name" value="Bact_Lucif_Oxidored"/>
</dbReference>
<comment type="similarity">
    <text evidence="1">Belongs to the bacterial luciferase oxidoreductase family.</text>
</comment>
<reference evidence="8" key="4">
    <citation type="submission" date="2016-08" db="EMBL/GenBank/DDBJ databases">
        <title>Sequencing, assembly and comparative genomics of S. aureofaciens ATCC 10762.</title>
        <authorList>
            <person name="Gradnigo J.S."/>
            <person name="Johnson N."/>
            <person name="Somerville G.A."/>
        </authorList>
    </citation>
    <scope>NUCLEOTIDE SEQUENCE [LARGE SCALE GENOMIC DNA]</scope>
    <source>
        <strain evidence="8">ATCC 10762 / DSM 40127 / CCM 3239 / JCM 4008 / LMG 5968 / NBRC 12843 / NCIMB 8234 / A-377</strain>
    </source>
</reference>
<reference evidence="7" key="3">
    <citation type="submission" date="2016-08" db="EMBL/GenBank/DDBJ databases">
        <title>Sequencing, Assembly and Comparative Genomics of S. aureofaciens ATCC 10762.</title>
        <authorList>
            <person name="Gradnigo J.S."/>
            <person name="Johnson N."/>
            <person name="Somerville G.A."/>
        </authorList>
    </citation>
    <scope>NUCLEOTIDE SEQUENCE [LARGE SCALE GENOMIC DNA]</scope>
    <source>
        <strain evidence="7">ATCC 10762</strain>
    </source>
</reference>
<keyword evidence="4 6" id="KW-0503">Monooxygenase</keyword>
<evidence type="ECO:0000313" key="6">
    <source>
        <dbReference type="EMBL" id="GGV01736.1"/>
    </source>
</evidence>
<evidence type="ECO:0000313" key="9">
    <source>
        <dbReference type="Proteomes" id="UP000610124"/>
    </source>
</evidence>
<organism evidence="7 8">
    <name type="scientific">Kitasatospora aureofaciens</name>
    <name type="common">Streptomyces aureofaciens</name>
    <dbReference type="NCBI Taxonomy" id="1894"/>
    <lineage>
        <taxon>Bacteria</taxon>
        <taxon>Bacillati</taxon>
        <taxon>Actinomycetota</taxon>
        <taxon>Actinomycetes</taxon>
        <taxon>Kitasatosporales</taxon>
        <taxon>Streptomycetaceae</taxon>
        <taxon>Kitasatospora</taxon>
    </lineage>
</organism>
<evidence type="ECO:0000256" key="2">
    <source>
        <dbReference type="ARBA" id="ARBA00022630"/>
    </source>
</evidence>
<evidence type="ECO:0000259" key="5">
    <source>
        <dbReference type="Pfam" id="PF00296"/>
    </source>
</evidence>
<dbReference type="OrthoDB" id="5478077at2"/>
<name>A0A1E7N1S6_KITAU</name>
<feature type="domain" description="Luciferase-like" evidence="5">
    <location>
        <begin position="33"/>
        <end position="355"/>
    </location>
</feature>
<dbReference type="PANTHER" id="PTHR30137:SF16">
    <property type="entry name" value="BLL0895 PROTEIN"/>
    <property type="match status" value="1"/>
</dbReference>
<evidence type="ECO:0000313" key="7">
    <source>
        <dbReference type="EMBL" id="OEV34637.1"/>
    </source>
</evidence>
<evidence type="ECO:0000256" key="3">
    <source>
        <dbReference type="ARBA" id="ARBA00023002"/>
    </source>
</evidence>
<accession>A0A8H9LR55</accession>
<dbReference type="InterPro" id="IPR036661">
    <property type="entry name" value="Luciferase-like_sf"/>
</dbReference>
<dbReference type="RefSeq" id="WP_030554721.1">
    <property type="nucleotide sequence ID" value="NZ_BMUB01000026.1"/>
</dbReference>
<dbReference type="GeneID" id="97489452"/>
<dbReference type="EMBL" id="JPRF03000043">
    <property type="protein sequence ID" value="OEV34637.1"/>
    <property type="molecule type" value="Genomic_DNA"/>
</dbReference>
<dbReference type="GO" id="GO:0016705">
    <property type="term" value="F:oxidoreductase activity, acting on paired donors, with incorporation or reduction of molecular oxygen"/>
    <property type="evidence" value="ECO:0007669"/>
    <property type="project" value="InterPro"/>
</dbReference>
<sequence length="394" mass="44781">MKSILFYLPTVGSHDQVLKGMSGVNRQNYRNMLWQLTEQARAADELGYWGLSFTEHHFHVEGFEVSNNPIMLGLYLAMQTKEIRVGQMANVLPFHNPLRLAEDLAMLDHMTRGRTFVGIARGFQKRWAEIMGQPFGVGGTLSDAGANDRRNRALFEEHWEILKKAWTTETFSHSGAQWTIPPKGLEFPYDAVRSFGRGLDENGVVQEVGIAPKPYQHPHPPVFQPFSFSEDTFRFCAREGVVPILMNTDDRIVSRLMDLYREEAAAAGHGELRRGERIGVMKDVLVARDADEAHHWAARGGGFVFENWFGPMGFTESLRRVGETGPIGADYRTLVERGLEWVGTPDDINRKIEKLVTQHDPEYLLQCQYSGLIPHDVQMRSLELWATEIAPNWL</sequence>
<dbReference type="Proteomes" id="UP000037395">
    <property type="component" value="Unassembled WGS sequence"/>
</dbReference>
<evidence type="ECO:0000313" key="8">
    <source>
        <dbReference type="Proteomes" id="UP000037395"/>
    </source>
</evidence>
<dbReference type="InterPro" id="IPR011251">
    <property type="entry name" value="Luciferase-like_dom"/>
</dbReference>
<accession>A0A1E7N1S6</accession>
<keyword evidence="8" id="KW-1185">Reference proteome</keyword>
<gene>
    <name evidence="6" type="primary">luxA2</name>
    <name evidence="6" type="ORF">GCM10010502_65400</name>
    <name evidence="7" type="ORF">HS99_0009065</name>
</gene>